<protein>
    <submittedName>
        <fullName evidence="2">Uncharacterized protein</fullName>
    </submittedName>
</protein>
<accession>A0A081AJ41</accession>
<feature type="compositionally biased region" description="Polar residues" evidence="1">
    <location>
        <begin position="1"/>
        <end position="24"/>
    </location>
</feature>
<name>A0A081AJ41_PHYNI</name>
<proteinExistence type="predicted"/>
<evidence type="ECO:0000313" key="3">
    <source>
        <dbReference type="Proteomes" id="UP000028582"/>
    </source>
</evidence>
<organism evidence="2 3">
    <name type="scientific">Phytophthora nicotianae P1976</name>
    <dbReference type="NCBI Taxonomy" id="1317066"/>
    <lineage>
        <taxon>Eukaryota</taxon>
        <taxon>Sar</taxon>
        <taxon>Stramenopiles</taxon>
        <taxon>Oomycota</taxon>
        <taxon>Peronosporomycetes</taxon>
        <taxon>Peronosporales</taxon>
        <taxon>Peronosporaceae</taxon>
        <taxon>Phytophthora</taxon>
    </lineage>
</organism>
<dbReference type="AlphaFoldDB" id="A0A081AJ41"/>
<dbReference type="EMBL" id="ANJA01001160">
    <property type="protein sequence ID" value="ETO78902.1"/>
    <property type="molecule type" value="Genomic_DNA"/>
</dbReference>
<sequence>MNSDSTAKIATSLAKTESGKTPKQLQCPPECPTRTIVNHYAYLSVELEEQPLMSSGSHCSSGPN</sequence>
<reference evidence="2 3" key="1">
    <citation type="submission" date="2013-11" db="EMBL/GenBank/DDBJ databases">
        <title>The Genome Sequence of Phytophthora parasitica P1976.</title>
        <authorList>
            <consortium name="The Broad Institute Genomics Platform"/>
            <person name="Russ C."/>
            <person name="Tyler B."/>
            <person name="Panabieres F."/>
            <person name="Shan W."/>
            <person name="Tripathy S."/>
            <person name="Grunwald N."/>
            <person name="Machado M."/>
            <person name="Johnson C.S."/>
            <person name="Walker B."/>
            <person name="Young S."/>
            <person name="Zeng Q."/>
            <person name="Gargeya S."/>
            <person name="Fitzgerald M."/>
            <person name="Haas B."/>
            <person name="Abouelleil A."/>
            <person name="Allen A.W."/>
            <person name="Alvarado L."/>
            <person name="Arachchi H.M."/>
            <person name="Berlin A.M."/>
            <person name="Chapman S.B."/>
            <person name="Gainer-Dewar J."/>
            <person name="Goldberg J."/>
            <person name="Griggs A."/>
            <person name="Gujja S."/>
            <person name="Hansen M."/>
            <person name="Howarth C."/>
            <person name="Imamovic A."/>
            <person name="Ireland A."/>
            <person name="Larimer J."/>
            <person name="McCowan C."/>
            <person name="Murphy C."/>
            <person name="Pearson M."/>
            <person name="Poon T.W."/>
            <person name="Priest M."/>
            <person name="Roberts A."/>
            <person name="Saif S."/>
            <person name="Shea T."/>
            <person name="Sisk P."/>
            <person name="Sykes S."/>
            <person name="Wortman J."/>
            <person name="Nusbaum C."/>
            <person name="Birren B."/>
        </authorList>
    </citation>
    <scope>NUCLEOTIDE SEQUENCE [LARGE SCALE GENOMIC DNA]</scope>
    <source>
        <strain evidence="2 3">P1976</strain>
    </source>
</reference>
<feature type="region of interest" description="Disordered" evidence="1">
    <location>
        <begin position="1"/>
        <end position="28"/>
    </location>
</feature>
<gene>
    <name evidence="2" type="ORF">F444_06258</name>
</gene>
<dbReference type="Proteomes" id="UP000028582">
    <property type="component" value="Unassembled WGS sequence"/>
</dbReference>
<comment type="caution">
    <text evidence="2">The sequence shown here is derived from an EMBL/GenBank/DDBJ whole genome shotgun (WGS) entry which is preliminary data.</text>
</comment>
<evidence type="ECO:0000313" key="2">
    <source>
        <dbReference type="EMBL" id="ETO78902.1"/>
    </source>
</evidence>
<evidence type="ECO:0000256" key="1">
    <source>
        <dbReference type="SAM" id="MobiDB-lite"/>
    </source>
</evidence>